<proteinExistence type="predicted"/>
<comment type="caution">
    <text evidence="1">The sequence shown here is derived from an EMBL/GenBank/DDBJ whole genome shotgun (WGS) entry which is preliminary data.</text>
</comment>
<sequence>NSTRYEFPLAGDRDPTIYFRYYEEAFCNYKRARFTTGKKPGIDLAQLPEGTYRLLLRLATHGVEAEAPVRTAGPIRAESHQDGRLYRFRSSGDRALLDVRPVVGRRPAQAVFRMRKSWARGPLVHVDGDFAVRGVEIPDKRTASYYLVLRGADGAVHSRALVCSGLDGAADAFGDGVGDYSGARFGTPKRAGVDVSGLRPGQYDVEITLSCGGALYTVPAGKTVRISAGSGGTVSAGIRNAGGWPPPAALRGLRLLSARDLRHRLRRRVRRRLSRLLPR</sequence>
<protein>
    <submittedName>
        <fullName evidence="1">Uncharacterized protein</fullName>
    </submittedName>
</protein>
<name>A0ABX1JKX9_9MICC</name>
<evidence type="ECO:0000313" key="1">
    <source>
        <dbReference type="EMBL" id="NKX49948.1"/>
    </source>
</evidence>
<feature type="non-terminal residue" evidence="1">
    <location>
        <position position="1"/>
    </location>
</feature>
<gene>
    <name evidence="1" type="ORF">HER39_05025</name>
</gene>
<organism evidence="1 2">
    <name type="scientific">Arthrobacter deserti</name>
    <dbReference type="NCBI Taxonomy" id="1742687"/>
    <lineage>
        <taxon>Bacteria</taxon>
        <taxon>Bacillati</taxon>
        <taxon>Actinomycetota</taxon>
        <taxon>Actinomycetes</taxon>
        <taxon>Micrococcales</taxon>
        <taxon>Micrococcaceae</taxon>
        <taxon>Arthrobacter</taxon>
    </lineage>
</organism>
<reference evidence="1 2" key="1">
    <citation type="submission" date="2020-04" db="EMBL/GenBank/DDBJ databases">
        <authorList>
            <person name="Liu S."/>
        </authorList>
    </citation>
    <scope>NUCLEOTIDE SEQUENCE [LARGE SCALE GENOMIC DNA]</scope>
    <source>
        <strain evidence="1 2">CGMCC 1.15091</strain>
    </source>
</reference>
<dbReference type="Proteomes" id="UP000523795">
    <property type="component" value="Unassembled WGS sequence"/>
</dbReference>
<evidence type="ECO:0000313" key="2">
    <source>
        <dbReference type="Proteomes" id="UP000523795"/>
    </source>
</evidence>
<dbReference type="EMBL" id="JAAZSR010000050">
    <property type="protein sequence ID" value="NKX49948.1"/>
    <property type="molecule type" value="Genomic_DNA"/>
</dbReference>
<keyword evidence="2" id="KW-1185">Reference proteome</keyword>
<accession>A0ABX1JKX9</accession>